<evidence type="ECO:0000313" key="2">
    <source>
        <dbReference type="Proteomes" id="UP000178176"/>
    </source>
</evidence>
<protein>
    <submittedName>
        <fullName evidence="1">Uncharacterized protein</fullName>
    </submittedName>
</protein>
<dbReference type="EMBL" id="MEXH01000030">
    <property type="protein sequence ID" value="OGC91715.1"/>
    <property type="molecule type" value="Genomic_DNA"/>
</dbReference>
<name>A0A1F4YCL3_9BACT</name>
<comment type="caution">
    <text evidence="1">The sequence shown here is derived from an EMBL/GenBank/DDBJ whole genome shotgun (WGS) entry which is preliminary data.</text>
</comment>
<organism evidence="1 2">
    <name type="scientific">Candidatus Amesbacteria bacterium RIFCSPHIGHO2_01_FULL_48_32b</name>
    <dbReference type="NCBI Taxonomy" id="1797253"/>
    <lineage>
        <taxon>Bacteria</taxon>
        <taxon>Candidatus Amesiibacteriota</taxon>
    </lineage>
</organism>
<evidence type="ECO:0000313" key="1">
    <source>
        <dbReference type="EMBL" id="OGC91715.1"/>
    </source>
</evidence>
<dbReference type="Proteomes" id="UP000178176">
    <property type="component" value="Unassembled WGS sequence"/>
</dbReference>
<gene>
    <name evidence="1" type="ORF">A2876_04490</name>
</gene>
<reference evidence="1 2" key="1">
    <citation type="journal article" date="2016" name="Nat. Commun.">
        <title>Thousands of microbial genomes shed light on interconnected biogeochemical processes in an aquifer system.</title>
        <authorList>
            <person name="Anantharaman K."/>
            <person name="Brown C.T."/>
            <person name="Hug L.A."/>
            <person name="Sharon I."/>
            <person name="Castelle C.J."/>
            <person name="Probst A.J."/>
            <person name="Thomas B.C."/>
            <person name="Singh A."/>
            <person name="Wilkins M.J."/>
            <person name="Karaoz U."/>
            <person name="Brodie E.L."/>
            <person name="Williams K.H."/>
            <person name="Hubbard S.S."/>
            <person name="Banfield J.F."/>
        </authorList>
    </citation>
    <scope>NUCLEOTIDE SEQUENCE [LARGE SCALE GENOMIC DNA]</scope>
</reference>
<accession>A0A1F4YCL3</accession>
<dbReference type="AlphaFoldDB" id="A0A1F4YCL3"/>
<proteinExistence type="predicted"/>
<sequence length="95" mass="10325">MSANEIVEQRASQAATNYWQAYLKLVRLTGGNREILKTIISVETAITELVGMGFRSTEIGVMLGTHPQRAAVEAELGLDPKPQEVDHTGIGYPQG</sequence>